<protein>
    <submittedName>
        <fullName evidence="1">Putative Late competence development protein ComFB</fullName>
    </submittedName>
</protein>
<dbReference type="STRING" id="28173.VIBNI_B1149"/>
<reference evidence="1 2" key="1">
    <citation type="journal article" date="2013" name="ISME J.">
        <title>Comparative genomics of pathogenic lineages of Vibrio nigripulchritudo identifies virulence-associated traits.</title>
        <authorList>
            <person name="Goudenege D."/>
            <person name="Labreuche Y."/>
            <person name="Krin E."/>
            <person name="Ansquer D."/>
            <person name="Mangenot S."/>
            <person name="Calteau A."/>
            <person name="Medigue C."/>
            <person name="Mazel D."/>
            <person name="Polz M.F."/>
            <person name="Le Roux F."/>
        </authorList>
    </citation>
    <scope>NUCLEOTIDE SEQUENCE [LARGE SCALE GENOMIC DNA]</scope>
    <source>
        <strain evidence="2">SnF1</strain>
    </source>
</reference>
<sequence length="122" mass="14298">MKISVDVHNYMETLVGNRLGDPDYADAYDSEQLADLACIALNQLRPIYIRHDIDFLSALPEERLVVLRKQVNDALQASESMIKDDRRRRTEDNVPVVFTKPRRHDDDELEWYEVPILKKKDD</sequence>
<dbReference type="Pfam" id="PF10719">
    <property type="entry name" value="ComFB"/>
    <property type="match status" value="1"/>
</dbReference>
<evidence type="ECO:0000313" key="2">
    <source>
        <dbReference type="Proteomes" id="UP000016895"/>
    </source>
</evidence>
<name>U4KIM0_9VIBR</name>
<dbReference type="KEGG" id="vni:VIBNI_B1149"/>
<dbReference type="EMBL" id="FO203527">
    <property type="protein sequence ID" value="CCO60915.1"/>
    <property type="molecule type" value="Genomic_DNA"/>
</dbReference>
<evidence type="ECO:0000313" key="1">
    <source>
        <dbReference type="EMBL" id="CCO60915.1"/>
    </source>
</evidence>
<dbReference type="PATRIC" id="fig|1260221.3.peg.4762"/>
<accession>U4KIM0</accession>
<dbReference type="RefSeq" id="WP_004404837.1">
    <property type="nucleotide sequence ID" value="NC_022543.1"/>
</dbReference>
<dbReference type="eggNOG" id="ENOG5033HKA">
    <property type="taxonomic scope" value="Bacteria"/>
</dbReference>
<dbReference type="AlphaFoldDB" id="U4KIM0"/>
<keyword evidence="2" id="KW-1185">Reference proteome</keyword>
<proteinExistence type="predicted"/>
<dbReference type="InterPro" id="IPR019657">
    <property type="entry name" value="ComFB"/>
</dbReference>
<organism evidence="1 2">
    <name type="scientific">Vibrio nigripulchritudo</name>
    <dbReference type="NCBI Taxonomy" id="28173"/>
    <lineage>
        <taxon>Bacteria</taxon>
        <taxon>Pseudomonadati</taxon>
        <taxon>Pseudomonadota</taxon>
        <taxon>Gammaproteobacteria</taxon>
        <taxon>Vibrionales</taxon>
        <taxon>Vibrionaceae</taxon>
        <taxon>Vibrio</taxon>
    </lineage>
</organism>
<dbReference type="Proteomes" id="UP000016895">
    <property type="component" value="Chromosome 2"/>
</dbReference>
<dbReference type="OrthoDB" id="5895647at2"/>
<gene>
    <name evidence="1" type="ORF">VIBNI_B1149</name>
</gene>